<dbReference type="Pfam" id="PF17206">
    <property type="entry name" value="SeqA_N"/>
    <property type="match status" value="1"/>
</dbReference>
<dbReference type="Pfam" id="PF03925">
    <property type="entry name" value="SeqA"/>
    <property type="match status" value="1"/>
</dbReference>
<dbReference type="EMBL" id="CP006954">
    <property type="protein sequence ID" value="AHG81774.1"/>
    <property type="molecule type" value="Genomic_DNA"/>
</dbReference>
<dbReference type="InterPro" id="IPR010985">
    <property type="entry name" value="Ribbon_hlx_hlx"/>
</dbReference>
<dbReference type="Gene3D" id="1.20.1380.10">
    <property type="entry name" value="Replication modulator SeqA, C-terminal DNA-binding domain"/>
    <property type="match status" value="1"/>
</dbReference>
<dbReference type="PIRSF" id="PIRSF019401">
    <property type="entry name" value="SeqA"/>
    <property type="match status" value="1"/>
</dbReference>
<comment type="caution">
    <text evidence="4">Lacks conserved residue(s) required for the propagation of feature annotation.</text>
</comment>
<name>A0A4V7I9R8_BIBTR</name>
<evidence type="ECO:0000256" key="2">
    <source>
        <dbReference type="ARBA" id="ARBA00022880"/>
    </source>
</evidence>
<gene>
    <name evidence="4" type="primary">seqA</name>
    <name evidence="8" type="ORF">F542_10560</name>
</gene>
<dbReference type="InterPro" id="IPR026577">
    <property type="entry name" value="SeqA_DNA-bd_C"/>
</dbReference>
<dbReference type="Gene3D" id="1.10.1220.10">
    <property type="entry name" value="Met repressor-like"/>
    <property type="match status" value="1"/>
</dbReference>
<dbReference type="SUPFAM" id="SSF82808">
    <property type="entry name" value="Replication modulator SeqA, C-terminal DNA-binding domain"/>
    <property type="match status" value="1"/>
</dbReference>
<comment type="function">
    <text evidence="4 5">Negative regulator of replication initiation, which contributes to regulation of DNA replication and ensures that replication initiation occurs exactly once per chromosome per cell cycle. Binds to pairs of hemimethylated GATC sequences in the oriC region, thus preventing assembly of replication proteins and re-initiation at newly replicated origins. Repression is relieved when the region becomes fully methylated.</text>
</comment>
<proteinExistence type="inferred from homology"/>
<dbReference type="SUPFAM" id="SSF47598">
    <property type="entry name" value="Ribbon-helix-helix"/>
    <property type="match status" value="1"/>
</dbReference>
<reference evidence="8 9" key="1">
    <citation type="journal article" date="2014" name="Genome Announc.">
        <title>Complete Closed Genome Sequences of Three Bibersteinia trehalosi Nasopharyngeal Isolates from Cattle with Shipping Fever.</title>
        <authorList>
            <person name="Harhay G.P."/>
            <person name="McVey D.S."/>
            <person name="Koren S."/>
            <person name="Phillippy A.M."/>
            <person name="Bono J."/>
            <person name="Harhay D.M."/>
            <person name="Clawson M.L."/>
            <person name="Heaton M.P."/>
            <person name="Chitko-McKown C.G."/>
            <person name="Korlach J."/>
            <person name="Smith T.P."/>
        </authorList>
    </citation>
    <scope>NUCLEOTIDE SEQUENCE [LARGE SCALE GENOMIC DNA]</scope>
    <source>
        <strain evidence="8 9">USDA-ARS-USMARC-188</strain>
    </source>
</reference>
<dbReference type="AlphaFoldDB" id="A0A4V7I9R8"/>
<accession>A0A4V7I9R8</accession>
<organism evidence="8 9">
    <name type="scientific">Bibersteinia trehalosi USDA-ARS-USMARC-188</name>
    <dbReference type="NCBI Taxonomy" id="1263829"/>
    <lineage>
        <taxon>Bacteria</taxon>
        <taxon>Pseudomonadati</taxon>
        <taxon>Pseudomonadota</taxon>
        <taxon>Gammaproteobacteria</taxon>
        <taxon>Pasteurellales</taxon>
        <taxon>Pasteurellaceae</taxon>
        <taxon>Bibersteinia</taxon>
    </lineage>
</organism>
<dbReference type="InterPro" id="IPR005621">
    <property type="entry name" value="SeqA"/>
</dbReference>
<evidence type="ECO:0000313" key="8">
    <source>
        <dbReference type="EMBL" id="AHG81774.1"/>
    </source>
</evidence>
<keyword evidence="2 4" id="KW-0236">DNA replication inhibitor</keyword>
<evidence type="ECO:0000256" key="5">
    <source>
        <dbReference type="PIRNR" id="PIRNR019401"/>
    </source>
</evidence>
<dbReference type="GO" id="GO:0032297">
    <property type="term" value="P:negative regulation of DNA-templated DNA replication initiation"/>
    <property type="evidence" value="ECO:0007669"/>
    <property type="project" value="UniProtKB-UniRule"/>
</dbReference>
<comment type="subunit">
    <text evidence="4">Homodimer. Polymerizes to form helical filaments.</text>
</comment>
<comment type="similarity">
    <text evidence="4 5">Belongs to the SeqA family.</text>
</comment>
<feature type="domain" description="Negative modulator of initiation of replication SeqA N-terminal" evidence="7">
    <location>
        <begin position="3"/>
        <end position="38"/>
    </location>
</feature>
<evidence type="ECO:0000256" key="1">
    <source>
        <dbReference type="ARBA" id="ARBA00022490"/>
    </source>
</evidence>
<dbReference type="InterPro" id="IPR036835">
    <property type="entry name" value="SeqA_DNA-bd_C_sf"/>
</dbReference>
<evidence type="ECO:0000256" key="4">
    <source>
        <dbReference type="HAMAP-Rule" id="MF_00908"/>
    </source>
</evidence>
<evidence type="ECO:0000313" key="9">
    <source>
        <dbReference type="Proteomes" id="UP000019091"/>
    </source>
</evidence>
<evidence type="ECO:0000259" key="7">
    <source>
        <dbReference type="Pfam" id="PF17206"/>
    </source>
</evidence>
<dbReference type="InterPro" id="IPR033761">
    <property type="entry name" value="SeqA_N"/>
</dbReference>
<sequence length="188" mass="21280">MPMKTIEVDDELYHYIASRTQVIGESSSDILRRLLRLPASPQPFVLVQENMLNELKDLAQIPKKKQNLNQQEKIVKKVEFVLASNSFVNETKGVNRFLQLLSALYTAYPKGFAHATENIQGSERIYFARDAETILTNGSGAKAKQIPDSPFWVITNNNTERKGIILCALMESMELPKPLIERVKALFA</sequence>
<dbReference type="GO" id="GO:0005737">
    <property type="term" value="C:cytoplasm"/>
    <property type="evidence" value="ECO:0007669"/>
    <property type="project" value="UniProtKB-SubCell"/>
</dbReference>
<dbReference type="GO" id="GO:0006355">
    <property type="term" value="P:regulation of DNA-templated transcription"/>
    <property type="evidence" value="ECO:0007669"/>
    <property type="project" value="InterPro"/>
</dbReference>
<dbReference type="HAMAP" id="MF_00908">
    <property type="entry name" value="SeqA"/>
    <property type="match status" value="1"/>
</dbReference>
<feature type="domain" description="Replication modulator SeqA C-terminal DNA-binding" evidence="6">
    <location>
        <begin position="77"/>
        <end position="184"/>
    </location>
</feature>
<keyword evidence="1 4" id="KW-0963">Cytoplasm</keyword>
<protein>
    <recommendedName>
        <fullName evidence="4 5">Negative modulator of initiation of replication</fullName>
    </recommendedName>
</protein>
<dbReference type="KEGG" id="btre:F542_10560"/>
<evidence type="ECO:0000259" key="6">
    <source>
        <dbReference type="Pfam" id="PF03925"/>
    </source>
</evidence>
<dbReference type="InterPro" id="IPR013321">
    <property type="entry name" value="Arc_rbn_hlx_hlx"/>
</dbReference>
<keyword evidence="3 4" id="KW-0238">DNA-binding</keyword>
<comment type="subcellular location">
    <subcellularLocation>
        <location evidence="4 5">Cytoplasm</location>
    </subcellularLocation>
</comment>
<dbReference type="GO" id="GO:0003677">
    <property type="term" value="F:DNA binding"/>
    <property type="evidence" value="ECO:0007669"/>
    <property type="project" value="UniProtKB-UniRule"/>
</dbReference>
<dbReference type="Proteomes" id="UP000019091">
    <property type="component" value="Chromosome"/>
</dbReference>
<dbReference type="NCBIfam" id="NF008389">
    <property type="entry name" value="PRK11187.1"/>
    <property type="match status" value="1"/>
</dbReference>
<evidence type="ECO:0000256" key="3">
    <source>
        <dbReference type="ARBA" id="ARBA00023125"/>
    </source>
</evidence>